<dbReference type="PANTHER" id="PTHR40081">
    <property type="entry name" value="CONCANAVALIN A-LIKE LECTIN/GLUCANASE"/>
    <property type="match status" value="1"/>
</dbReference>
<feature type="domain" description="PcRGLX/YetA-like central beta-sandwich" evidence="2">
    <location>
        <begin position="88"/>
        <end position="433"/>
    </location>
</feature>
<evidence type="ECO:0000313" key="4">
    <source>
        <dbReference type="EMBL" id="MEQ2385389.1"/>
    </source>
</evidence>
<protein>
    <submittedName>
        <fullName evidence="4">Uncharacterized protein</fullName>
    </submittedName>
</protein>
<dbReference type="Proteomes" id="UP001465119">
    <property type="component" value="Unassembled WGS sequence"/>
</dbReference>
<keyword evidence="5" id="KW-1185">Reference proteome</keyword>
<feature type="domain" description="PcRGLX/YetA-like N-terminal RIFT barrel" evidence="1">
    <location>
        <begin position="2"/>
        <end position="65"/>
    </location>
</feature>
<dbReference type="Pfam" id="PF19501">
    <property type="entry name" value="PcRGLX_1st"/>
    <property type="match status" value="1"/>
</dbReference>
<dbReference type="InterPro" id="IPR048330">
    <property type="entry name" value="PcRGLX/YetA_2nd"/>
</dbReference>
<reference evidence="4 5" key="1">
    <citation type="submission" date="2024-03" db="EMBL/GenBank/DDBJ databases">
        <title>Human intestinal bacterial collection.</title>
        <authorList>
            <person name="Pauvert C."/>
            <person name="Hitch T.C.A."/>
            <person name="Clavel T."/>
        </authorList>
    </citation>
    <scope>NUCLEOTIDE SEQUENCE [LARGE SCALE GENOMIC DNA]</scope>
    <source>
        <strain evidence="4 5">CLA-AA-H281</strain>
    </source>
</reference>
<dbReference type="InterPro" id="IPR045793">
    <property type="entry name" value="PcRGLX/YetA-like"/>
</dbReference>
<dbReference type="EMBL" id="JBBMEN010000004">
    <property type="protein sequence ID" value="MEQ2385389.1"/>
    <property type="molecule type" value="Genomic_DNA"/>
</dbReference>
<name>A0ABV1C1U2_9FIRM</name>
<evidence type="ECO:0000259" key="2">
    <source>
        <dbReference type="Pfam" id="PF21345"/>
    </source>
</evidence>
<accession>A0ABV1C1U2</accession>
<organism evidence="4 5">
    <name type="scientific">Faecalibacterium intestinale</name>
    <dbReference type="NCBI Taxonomy" id="3133155"/>
    <lineage>
        <taxon>Bacteria</taxon>
        <taxon>Bacillati</taxon>
        <taxon>Bacillota</taxon>
        <taxon>Clostridia</taxon>
        <taxon>Eubacteriales</taxon>
        <taxon>Oscillospiraceae</taxon>
        <taxon>Faecalibacterium</taxon>
    </lineage>
</organism>
<sequence>MKVHCLQGRTASGFVTFGGVWEKGEVPAASFQLTAPDGKTLPLQSKPMAFWPDGSIKWSAHTTDAALLKEGAELLPTPKEQPDSGIQIIKGPDACTLDTGVLRLTVPLGENLHCDFLVQDISVSGRKAAHKVYPVFLLERRNETEDVLETRVQKFHGVVQKAVLEEAGPLQATVAFYGENTHGECCSMPFVIRLSVWKVSAEMRFVHTFLFDGVEQRDFLKGMGIRFETELSGAVYTRHVQYLQEDKVFHECPQNLDSRFPHLGPKVCQAQLNGEISAANASEDMKQASQDIPIWRQYHLVQDSNRHYAIFKATHTACCRIRAQEGARAPGVMALTGENGGVMAGIRDFWQKYPGGLAANALDQENAQLSLWFYSPLQEAYDFRHYDTKSHPMTCYEGFEDLRPSAYGIGVTSECRVQFTDSLPSEQQLRQFADRLQKPPVVVADPAYYHEKRAFGYWGLPHPETKAGEQLETALDRAFSFYQREVEARHWYGLFDYGDVMHTYDPMRHCWKYDVGGYAWQNTELVPTYWLWLYFLHTGREDVFSLAEAMSRHASEVDTYHFGPLKGLGSRHNVRHWGCSCKEPRIGMAGHHRFLFYLTGDARLGEVMEDVKDADVSMSQNPHSMEKRPDGVIVPSARSGPDWSSYVSNWMTHYERTLDEAYRRKIETGIRDIAATPYGFASGPDYYYDPETGHLIYHGEIENTPNQHLQICMGGPQIWLETADLLEDDTLKTLLTRLGKFYYLPAEEKTRRTHGQIVNRPFSWPMFATAVSAFSAANTHDAELAKKTWAVLMESVPQNAGTDAFAPHSYVNGFAADGPYQEIPGISTNWVSQWCLNTLMCLEFIPDAMPQDGFIELKSPVSSKK</sequence>
<gene>
    <name evidence="4" type="ORF">WMO20_05500</name>
</gene>
<dbReference type="RefSeq" id="WP_133303653.1">
    <property type="nucleotide sequence ID" value="NZ_JBBMEN010000004.1"/>
</dbReference>
<dbReference type="Pfam" id="PF21345">
    <property type="entry name" value="PcRGLX_2nd"/>
    <property type="match status" value="1"/>
</dbReference>
<dbReference type="PANTHER" id="PTHR40081:SF1">
    <property type="entry name" value="TAT PATHWAY SIGNAL SEQUENCE DOMAIN PROTEIN"/>
    <property type="match status" value="1"/>
</dbReference>
<dbReference type="InterPro" id="IPR048329">
    <property type="entry name" value="PcRGLX_1st"/>
</dbReference>
<feature type="domain" description="PcRGLX/YetA-like C-terminal alpha/alpha toroid" evidence="3">
    <location>
        <begin position="439"/>
        <end position="849"/>
    </location>
</feature>
<evidence type="ECO:0000259" key="1">
    <source>
        <dbReference type="Pfam" id="PF19501"/>
    </source>
</evidence>
<comment type="caution">
    <text evidence="4">The sequence shown here is derived from an EMBL/GenBank/DDBJ whole genome shotgun (WGS) entry which is preliminary data.</text>
</comment>
<evidence type="ECO:0000313" key="5">
    <source>
        <dbReference type="Proteomes" id="UP001465119"/>
    </source>
</evidence>
<evidence type="ECO:0000259" key="3">
    <source>
        <dbReference type="Pfam" id="PF21346"/>
    </source>
</evidence>
<dbReference type="InterPro" id="IPR048331">
    <property type="entry name" value="PcRGLX/YetA_3rd"/>
</dbReference>
<proteinExistence type="predicted"/>
<dbReference type="Pfam" id="PF21346">
    <property type="entry name" value="PcRGLX_3rd"/>
    <property type="match status" value="1"/>
</dbReference>